<dbReference type="EMBL" id="APMM01000040">
    <property type="protein sequence ID" value="ENN95878.1"/>
    <property type="molecule type" value="Genomic_DNA"/>
</dbReference>
<dbReference type="PATRIC" id="fig|1069083.5.peg.1063"/>
<accession>N6V0N8</accession>
<keyword evidence="2" id="KW-1185">Reference proteome</keyword>
<dbReference type="Gene3D" id="1.10.10.10">
    <property type="entry name" value="Winged helix-like DNA-binding domain superfamily/Winged helix DNA-binding domain"/>
    <property type="match status" value="1"/>
</dbReference>
<comment type="caution">
    <text evidence="1">The sequence shown here is derived from an EMBL/GenBank/DDBJ whole genome shotgun (WGS) entry which is preliminary data.</text>
</comment>
<evidence type="ECO:0000313" key="2">
    <source>
        <dbReference type="Proteomes" id="UP000053695"/>
    </source>
</evidence>
<evidence type="ECO:0000313" key="1">
    <source>
        <dbReference type="EMBL" id="ENN95878.1"/>
    </source>
</evidence>
<protein>
    <recommendedName>
        <fullName evidence="3">HTH arsR-type domain-containing protein</fullName>
    </recommendedName>
</protein>
<gene>
    <name evidence="1" type="ORF">J422_05444</name>
</gene>
<proteinExistence type="predicted"/>
<dbReference type="InterPro" id="IPR036388">
    <property type="entry name" value="WH-like_DNA-bd_sf"/>
</dbReference>
<reference evidence="1 2" key="1">
    <citation type="journal article" date="2013" name="Genome Announc.">
        <title>Draft Genome Sequence of a Highly Flagellated, Fast-Swimming Archaeon, Methanocaldococcus villosus Strain KIN24-T80 (DSM 22612).</title>
        <authorList>
            <person name="Thennarasu S."/>
            <person name="Polireddy D."/>
            <person name="Antony A."/>
            <person name="Yada M.R."/>
            <person name="Algarawi S."/>
            <person name="Sivakumar N."/>
        </authorList>
    </citation>
    <scope>NUCLEOTIDE SEQUENCE [LARGE SCALE GENOMIC DNA]</scope>
    <source>
        <strain evidence="1 2">KIN24-T80</strain>
    </source>
</reference>
<sequence length="174" mass="20436">MEYLPKEIVSTIYRKAILHYMLITGSTFPQKLSEDLNISKGLACSFLRLCSALGFMERKRLGHRVYYNLTKVGIAKLKRMAAEIFDLSFSNVFEILSKKKFTLKHYPLSKVGFSIKWEKDFLGGYTFYFYDSNGELIGKVFRNTFGEWWCVPCQSKNCKHIEYLKKLYEKIKDD</sequence>
<dbReference type="Proteomes" id="UP000053695">
    <property type="component" value="Unassembled WGS sequence"/>
</dbReference>
<dbReference type="AlphaFoldDB" id="N6V0N8"/>
<dbReference type="SUPFAM" id="SSF46785">
    <property type="entry name" value="Winged helix' DNA-binding domain"/>
    <property type="match status" value="1"/>
</dbReference>
<evidence type="ECO:0008006" key="3">
    <source>
        <dbReference type="Google" id="ProtNLM"/>
    </source>
</evidence>
<dbReference type="RefSeq" id="WP_004592510.1">
    <property type="nucleotide sequence ID" value="NZ_APMM01000040.1"/>
</dbReference>
<dbReference type="OrthoDB" id="60268at2157"/>
<name>N6V0N8_9EURY</name>
<dbReference type="InterPro" id="IPR036390">
    <property type="entry name" value="WH_DNA-bd_sf"/>
</dbReference>
<organism evidence="1 2">
    <name type="scientific">Methanocaldococcus villosus KIN24-T80</name>
    <dbReference type="NCBI Taxonomy" id="1069083"/>
    <lineage>
        <taxon>Archaea</taxon>
        <taxon>Methanobacteriati</taxon>
        <taxon>Methanobacteriota</taxon>
        <taxon>Methanomada group</taxon>
        <taxon>Methanococci</taxon>
        <taxon>Methanococcales</taxon>
        <taxon>Methanocaldococcaceae</taxon>
        <taxon>Methanocaldococcus</taxon>
    </lineage>
</organism>